<dbReference type="Proteomes" id="UP000722165">
    <property type="component" value="Unassembled WGS sequence"/>
</dbReference>
<accession>A0ABS6NMS5</accession>
<comment type="cofactor">
    <cofactor evidence="1">
        <name>FMN</name>
        <dbReference type="ChEBI" id="CHEBI:58210"/>
    </cofactor>
</comment>
<keyword evidence="4" id="KW-0521">NADP</keyword>
<dbReference type="InterPro" id="IPR001155">
    <property type="entry name" value="OxRdtase_FMN_N"/>
</dbReference>
<organism evidence="7 8">
    <name type="scientific">Advenella alkanexedens</name>
    <dbReference type="NCBI Taxonomy" id="1481665"/>
    <lineage>
        <taxon>Bacteria</taxon>
        <taxon>Pseudomonadati</taxon>
        <taxon>Pseudomonadota</taxon>
        <taxon>Betaproteobacteria</taxon>
        <taxon>Burkholderiales</taxon>
        <taxon>Alcaligenaceae</taxon>
    </lineage>
</organism>
<evidence type="ECO:0000259" key="6">
    <source>
        <dbReference type="Pfam" id="PF00724"/>
    </source>
</evidence>
<evidence type="ECO:0000256" key="4">
    <source>
        <dbReference type="ARBA" id="ARBA00022857"/>
    </source>
</evidence>
<dbReference type="PANTHER" id="PTHR43303:SF4">
    <property type="entry name" value="NADPH DEHYDROGENASE C23G7.10C-RELATED"/>
    <property type="match status" value="1"/>
</dbReference>
<dbReference type="EMBL" id="JAHSPR010000002">
    <property type="protein sequence ID" value="MBV4396506.1"/>
    <property type="molecule type" value="Genomic_DNA"/>
</dbReference>
<sequence>MTSKLFTPYPLRELTLKNRMVVSPMCQYSAVDGNASDWHTIHIGSLLTSGAGLFMLEATAVEARGRITPDCLGLWNDENADALHAVLKAVRKYSSMPVGVQLCHAGRKASAHKPFVGRGPLQADEGAWPVIGPSPVPFAEGWQTPQAMNREDMDTVIAAFVAAAKRADQIGIDLIELHAAHGYLMSSFLSPLANHRDDEYGGSLENRMRFPLEIFDAVRKVWPAEKPLGVRCNGTDWHEEGIHADDAVAFARALQQHGCDFIDVSSGGNAYVKVPIGPGYQVPYAERIKQEVGIATIAVGLINTAVQAESIVTEDKADLVAVGRAVLNNPHWPWQVAEELDGSVEVPWQYFRAATKKGVPPPYVR</sequence>
<protein>
    <submittedName>
        <fullName evidence="7">NADH:flavin oxidoreductase/NADH oxidase</fullName>
    </submittedName>
</protein>
<keyword evidence="2" id="KW-0285">Flavoprotein</keyword>
<dbReference type="PANTHER" id="PTHR43303">
    <property type="entry name" value="NADPH DEHYDROGENASE C23G7.10C-RELATED"/>
    <property type="match status" value="1"/>
</dbReference>
<evidence type="ECO:0000256" key="5">
    <source>
        <dbReference type="ARBA" id="ARBA00023002"/>
    </source>
</evidence>
<gene>
    <name evidence="7" type="ORF">KU392_04430</name>
</gene>
<dbReference type="CDD" id="cd02932">
    <property type="entry name" value="OYE_YqiM_FMN"/>
    <property type="match status" value="1"/>
</dbReference>
<proteinExistence type="predicted"/>
<name>A0ABS6NMS5_9BURK</name>
<keyword evidence="5" id="KW-0560">Oxidoreductase</keyword>
<feature type="domain" description="NADH:flavin oxidoreductase/NADH oxidase N-terminal" evidence="6">
    <location>
        <begin position="4"/>
        <end position="340"/>
    </location>
</feature>
<evidence type="ECO:0000256" key="1">
    <source>
        <dbReference type="ARBA" id="ARBA00001917"/>
    </source>
</evidence>
<evidence type="ECO:0000313" key="7">
    <source>
        <dbReference type="EMBL" id="MBV4396506.1"/>
    </source>
</evidence>
<keyword evidence="8" id="KW-1185">Reference proteome</keyword>
<keyword evidence="3" id="KW-0288">FMN</keyword>
<evidence type="ECO:0000256" key="3">
    <source>
        <dbReference type="ARBA" id="ARBA00022643"/>
    </source>
</evidence>
<evidence type="ECO:0000313" key="8">
    <source>
        <dbReference type="Proteomes" id="UP000722165"/>
    </source>
</evidence>
<comment type="caution">
    <text evidence="7">The sequence shown here is derived from an EMBL/GenBank/DDBJ whole genome shotgun (WGS) entry which is preliminary data.</text>
</comment>
<dbReference type="InterPro" id="IPR044152">
    <property type="entry name" value="YqjM-like"/>
</dbReference>
<reference evidence="7 8" key="1">
    <citation type="submission" date="2021-06" db="EMBL/GenBank/DDBJ databases">
        <authorList>
            <person name="Lu T."/>
            <person name="Wang Q."/>
            <person name="Han X."/>
        </authorList>
    </citation>
    <scope>NUCLEOTIDE SEQUENCE [LARGE SCALE GENOMIC DNA]</scope>
    <source>
        <strain evidence="7 8">LAM0050</strain>
    </source>
</reference>
<dbReference type="RefSeq" id="WP_217734664.1">
    <property type="nucleotide sequence ID" value="NZ_JAHSPR010000002.1"/>
</dbReference>
<dbReference type="Pfam" id="PF00724">
    <property type="entry name" value="Oxidored_FMN"/>
    <property type="match status" value="1"/>
</dbReference>
<evidence type="ECO:0000256" key="2">
    <source>
        <dbReference type="ARBA" id="ARBA00022630"/>
    </source>
</evidence>